<evidence type="ECO:0000313" key="2">
    <source>
        <dbReference type="Proteomes" id="UP000587760"/>
    </source>
</evidence>
<dbReference type="EMBL" id="JACHGJ010000009">
    <property type="protein sequence ID" value="MBB6482064.1"/>
    <property type="molecule type" value="Genomic_DNA"/>
</dbReference>
<accession>A0A841R9N8</accession>
<dbReference type="Proteomes" id="UP000587760">
    <property type="component" value="Unassembled WGS sequence"/>
</dbReference>
<protein>
    <submittedName>
        <fullName evidence="1">Uncharacterized protein</fullName>
    </submittedName>
</protein>
<organism evidence="1 2">
    <name type="scientific">Spirochaeta isovalerica</name>
    <dbReference type="NCBI Taxonomy" id="150"/>
    <lineage>
        <taxon>Bacteria</taxon>
        <taxon>Pseudomonadati</taxon>
        <taxon>Spirochaetota</taxon>
        <taxon>Spirochaetia</taxon>
        <taxon>Spirochaetales</taxon>
        <taxon>Spirochaetaceae</taxon>
        <taxon>Spirochaeta</taxon>
    </lineage>
</organism>
<dbReference type="AlphaFoldDB" id="A0A841R9N8"/>
<reference evidence="1 2" key="1">
    <citation type="submission" date="2020-08" db="EMBL/GenBank/DDBJ databases">
        <title>Genomic Encyclopedia of Type Strains, Phase IV (KMG-IV): sequencing the most valuable type-strain genomes for metagenomic binning, comparative biology and taxonomic classification.</title>
        <authorList>
            <person name="Goeker M."/>
        </authorList>
    </citation>
    <scope>NUCLEOTIDE SEQUENCE [LARGE SCALE GENOMIC DNA]</scope>
    <source>
        <strain evidence="1 2">DSM 2461</strain>
    </source>
</reference>
<keyword evidence="2" id="KW-1185">Reference proteome</keyword>
<proteinExistence type="predicted"/>
<evidence type="ECO:0000313" key="1">
    <source>
        <dbReference type="EMBL" id="MBB6482064.1"/>
    </source>
</evidence>
<name>A0A841R9N8_9SPIO</name>
<gene>
    <name evidence="1" type="ORF">HNR50_003752</name>
</gene>
<comment type="caution">
    <text evidence="1">The sequence shown here is derived from an EMBL/GenBank/DDBJ whole genome shotgun (WGS) entry which is preliminary data.</text>
</comment>
<sequence length="29" mass="3484">MTREEVKACFLAYDLRNAYEDVTPRISYE</sequence>